<accession>A0A173G9A4</accession>
<organism evidence="1 2">
    <name type="scientific">Propionibacterium phage PFR1</name>
    <dbReference type="NCBI Taxonomy" id="1838137"/>
    <lineage>
        <taxon>Viruses</taxon>
        <taxon>Duplodnaviria</taxon>
        <taxon>Heunggongvirae</taxon>
        <taxon>Uroviricota</taxon>
        <taxon>Caudoviricetes</taxon>
        <taxon>Pulverervirus</taxon>
        <taxon>Pulverervirus PFR1</taxon>
    </lineage>
</organism>
<proteinExistence type="predicted"/>
<keyword evidence="2" id="KW-1185">Reference proteome</keyword>
<evidence type="ECO:0008006" key="3">
    <source>
        <dbReference type="Google" id="ProtNLM"/>
    </source>
</evidence>
<dbReference type="EMBL" id="KU984979">
    <property type="protein sequence ID" value="ANH49873.1"/>
    <property type="molecule type" value="Genomic_DNA"/>
</dbReference>
<gene>
    <name evidence="1" type="ORF">PFR1_7</name>
</gene>
<name>A0A173G9A4_9CAUD</name>
<dbReference type="RefSeq" id="YP_009287683.1">
    <property type="nucleotide sequence ID" value="NC_031076.1"/>
</dbReference>
<sequence length="113" mass="12504">MIGPRHLNQPIEIQRATTTRNSLNNQVKAWTKLADVLGFIEQKSTTEQVDDRDVVVTTMQAMLPPGVDVKAHDRIKSGGQLWEVDGDPVRFWNPRVAAFSHQTVKLIGTTAGG</sequence>
<dbReference type="GeneID" id="29066255"/>
<dbReference type="InterPro" id="IPR038666">
    <property type="entry name" value="SSP1_head-tail_sf"/>
</dbReference>
<evidence type="ECO:0000313" key="2">
    <source>
        <dbReference type="Proteomes" id="UP000204227"/>
    </source>
</evidence>
<evidence type="ECO:0000313" key="1">
    <source>
        <dbReference type="EMBL" id="ANH49873.1"/>
    </source>
</evidence>
<reference evidence="1 2" key="1">
    <citation type="submission" date="2016-05" db="EMBL/GenBank/DDBJ databases">
        <title>Dynamic interactions between prophages, induce lysis in Propionibacterium acnes.</title>
        <authorList>
            <person name="Brown T.L."/>
            <person name="Tucci J."/>
            <person name="Dyson Z.A."/>
            <person name="Petrovski S."/>
        </authorList>
    </citation>
    <scope>NUCLEOTIDE SEQUENCE [LARGE SCALE GENOMIC DNA]</scope>
</reference>
<dbReference type="InterPro" id="IPR008767">
    <property type="entry name" value="Phage_SPP1_head-tail_adaptor"/>
</dbReference>
<dbReference type="KEGG" id="vg:29066255"/>
<dbReference type="Gene3D" id="2.40.10.270">
    <property type="entry name" value="Bacteriophage SPP1 head-tail adaptor protein"/>
    <property type="match status" value="1"/>
</dbReference>
<protein>
    <recommendedName>
        <fullName evidence="3">Head-to-tail stopper</fullName>
    </recommendedName>
</protein>
<dbReference type="Proteomes" id="UP000204227">
    <property type="component" value="Segment"/>
</dbReference>
<dbReference type="Pfam" id="PF05521">
    <property type="entry name" value="Phage_HCP"/>
    <property type="match status" value="1"/>
</dbReference>